<comment type="caution">
    <text evidence="2">The sequence shown here is derived from an EMBL/GenBank/DDBJ whole genome shotgun (WGS) entry which is preliminary data.</text>
</comment>
<dbReference type="InterPro" id="IPR014752">
    <property type="entry name" value="Arrestin-like_C"/>
</dbReference>
<evidence type="ECO:0000256" key="1">
    <source>
        <dbReference type="SAM" id="MobiDB-lite"/>
    </source>
</evidence>
<dbReference type="AlphaFoldDB" id="A0A2I1G7U3"/>
<proteinExistence type="predicted"/>
<accession>A0A2I1G7U3</accession>
<feature type="region of interest" description="Disordered" evidence="1">
    <location>
        <begin position="368"/>
        <end position="570"/>
    </location>
</feature>
<dbReference type="VEuPathDB" id="FungiDB:RhiirFUN_013190"/>
<dbReference type="Proteomes" id="UP000234323">
    <property type="component" value="Unassembled WGS sequence"/>
</dbReference>
<feature type="compositionally biased region" description="Low complexity" evidence="1">
    <location>
        <begin position="417"/>
        <end position="486"/>
    </location>
</feature>
<dbReference type="VEuPathDB" id="FungiDB:RhiirA1_540441"/>
<feature type="compositionally biased region" description="Polar residues" evidence="1">
    <location>
        <begin position="657"/>
        <end position="691"/>
    </location>
</feature>
<protein>
    <recommendedName>
        <fullName evidence="4">Arrestin C-terminal-like domain-containing protein</fullName>
    </recommendedName>
</protein>
<organism evidence="2 3">
    <name type="scientific">Rhizophagus irregularis</name>
    <dbReference type="NCBI Taxonomy" id="588596"/>
    <lineage>
        <taxon>Eukaryota</taxon>
        <taxon>Fungi</taxon>
        <taxon>Fungi incertae sedis</taxon>
        <taxon>Mucoromycota</taxon>
        <taxon>Glomeromycotina</taxon>
        <taxon>Glomeromycetes</taxon>
        <taxon>Glomerales</taxon>
        <taxon>Glomeraceae</taxon>
        <taxon>Rhizophagus</taxon>
    </lineage>
</organism>
<feature type="region of interest" description="Disordered" evidence="1">
    <location>
        <begin position="657"/>
        <end position="713"/>
    </location>
</feature>
<sequence length="743" mass="82933">MNNSIIAVDILPDDDGKVMMYGAPNKDTTYLVSGKLRIILSKPLKTKLISIKLKGKSEYSDWENQYSCIYLLKLEKVLREKTTLPSGVTDLDFEFQVNGNIPQSYVTSFGLIRYNLVATVQPSSLLLKQGRAEKSINISRHYLPCRRELLPAPPTKVYRGQRKNILKYELDIPTVICINETSLLIRLRLFPLCNQGRVKKVAFDLIQSEKYRIQPTPQDYQEFSIENAQLIGNVQLNNNTSAKRKRSHPIKPTSLKIIYDQDTWENPLTYNLPFEQYSTRNINNPIKKTKLKATIKSPLMRVRHKLKITMTFEALEEKTLELGFPITVTTLPGMEAANHHFRTNEDFNEIELPAYDDVVNHTLSQDGVISRPITPSDHSETHSRSSTPNLYEDVGSGDSNISRPVTPTPPPPFSDESTINLNTHTSHTTTNTSHTTNTSNTALTSNTSHTSHTINNTSHTSHTTNTTILSSSPPDSQLLSQPQPQLNKKKSQRSLAQALGRLLLRSESSSRPNSPSPSASTTPTVLTPVTSSYPNNNNRSRTHPQLEVTPSSSPTFAPHNQPTSSTNSANNIVYQGIGNLYTRTGRASWYLNMPDDDDAPTLTPEIHSAPSSPRESLVHIPSSNNLLPPPNQQRRNKNNIPSDRMIHRRSISFDSSLTQSIINESSIPSGSTTTQTRSNNDNPSENSSISSLLRHPSINSLKGMVKRRKKPATIDDNTSRLAINRIDINITIPSPTLGTYNLN</sequence>
<gene>
    <name evidence="2" type="ORF">RhiirA4_540592</name>
</gene>
<dbReference type="OrthoDB" id="2333384at2759"/>
<evidence type="ECO:0000313" key="3">
    <source>
        <dbReference type="Proteomes" id="UP000234323"/>
    </source>
</evidence>
<feature type="compositionally biased region" description="Polar residues" evidence="1">
    <location>
        <begin position="548"/>
        <end position="570"/>
    </location>
</feature>
<dbReference type="Gene3D" id="2.60.40.640">
    <property type="match status" value="1"/>
</dbReference>
<dbReference type="VEuPathDB" id="FungiDB:RhiirA1_417153"/>
<evidence type="ECO:0000313" key="2">
    <source>
        <dbReference type="EMBL" id="PKY42705.1"/>
    </source>
</evidence>
<evidence type="ECO:0008006" key="4">
    <source>
        <dbReference type="Google" id="ProtNLM"/>
    </source>
</evidence>
<dbReference type="VEuPathDB" id="FungiDB:FUN_016444"/>
<feature type="region of interest" description="Disordered" evidence="1">
    <location>
        <begin position="600"/>
        <end position="645"/>
    </location>
</feature>
<dbReference type="EMBL" id="LLXI01000212">
    <property type="protein sequence ID" value="PKY42705.1"/>
    <property type="molecule type" value="Genomic_DNA"/>
</dbReference>
<feature type="compositionally biased region" description="Low complexity" evidence="1">
    <location>
        <begin position="499"/>
        <end position="532"/>
    </location>
</feature>
<reference evidence="2 3" key="1">
    <citation type="submission" date="2015-10" db="EMBL/GenBank/DDBJ databases">
        <title>Genome analyses suggest a sexual origin of heterokaryosis in a supposedly ancient asexual fungus.</title>
        <authorList>
            <person name="Ropars J."/>
            <person name="Sedzielewska K."/>
            <person name="Noel J."/>
            <person name="Charron P."/>
            <person name="Farinelli L."/>
            <person name="Marton T."/>
            <person name="Kruger M."/>
            <person name="Pelin A."/>
            <person name="Brachmann A."/>
            <person name="Corradi N."/>
        </authorList>
    </citation>
    <scope>NUCLEOTIDE SEQUENCE [LARGE SCALE GENOMIC DNA]</scope>
    <source>
        <strain evidence="2 3">A4</strain>
    </source>
</reference>
<keyword evidence="3" id="KW-1185">Reference proteome</keyword>
<name>A0A2I1G7U3_9GLOM</name>